<dbReference type="EMBL" id="UINC01175312">
    <property type="protein sequence ID" value="SVD81871.1"/>
    <property type="molecule type" value="Genomic_DNA"/>
</dbReference>
<organism evidence="1">
    <name type="scientific">marine metagenome</name>
    <dbReference type="NCBI Taxonomy" id="408172"/>
    <lineage>
        <taxon>unclassified sequences</taxon>
        <taxon>metagenomes</taxon>
        <taxon>ecological metagenomes</taxon>
    </lineage>
</organism>
<protein>
    <recommendedName>
        <fullName evidence="2">DUF5683 domain-containing protein</fullName>
    </recommendedName>
</protein>
<gene>
    <name evidence="1" type="ORF">METZ01_LOCUS434725</name>
</gene>
<evidence type="ECO:0008006" key="2">
    <source>
        <dbReference type="Google" id="ProtNLM"/>
    </source>
</evidence>
<sequence length="201" mass="23970">MKKYLIILFVGFTCISAQVTEASMYKVHSLIFPGWGEYELGESKRAQSFFIREAALWLLYVSNMKAFKWYESDYIAFAALHANVDIKQKSNLFAINLGHFDSLDEYNDSRERKRLPEEKYFEDEYQWEWDSKTNRLKYDEMRVKSGIARKNIRFVFGGLILHRVISFIDVIYLERQNQSFPLKSQLYGDVNNIELRFLFNF</sequence>
<proteinExistence type="predicted"/>
<name>A0A382YG35_9ZZZZ</name>
<accession>A0A382YG35</accession>
<reference evidence="1" key="1">
    <citation type="submission" date="2018-05" db="EMBL/GenBank/DDBJ databases">
        <authorList>
            <person name="Lanie J.A."/>
            <person name="Ng W.-L."/>
            <person name="Kazmierczak K.M."/>
            <person name="Andrzejewski T.M."/>
            <person name="Davidsen T.M."/>
            <person name="Wayne K.J."/>
            <person name="Tettelin H."/>
            <person name="Glass J.I."/>
            <person name="Rusch D."/>
            <person name="Podicherti R."/>
            <person name="Tsui H.-C.T."/>
            <person name="Winkler M.E."/>
        </authorList>
    </citation>
    <scope>NUCLEOTIDE SEQUENCE</scope>
</reference>
<evidence type="ECO:0000313" key="1">
    <source>
        <dbReference type="EMBL" id="SVD81871.1"/>
    </source>
</evidence>
<dbReference type="AlphaFoldDB" id="A0A382YG35"/>